<dbReference type="AlphaFoldDB" id="A0A1D6JH20"/>
<dbReference type="Gramene" id="Zm00001eb432890_T001">
    <property type="protein sequence ID" value="Zm00001eb432890_P001"/>
    <property type="gene ID" value="Zm00001eb432890"/>
</dbReference>
<evidence type="ECO:0000313" key="1">
    <source>
        <dbReference type="EMBL" id="AQK46950.1"/>
    </source>
</evidence>
<dbReference type="Proteomes" id="UP000007305">
    <property type="component" value="Chromosome 10"/>
</dbReference>
<dbReference type="ExpressionAtlas" id="A0A1D6JH20">
    <property type="expression patterns" value="baseline"/>
</dbReference>
<keyword evidence="3" id="KW-1185">Reference proteome</keyword>
<sequence length="136" mass="15341">MAAARRRSRSFTFARSWDTASDSVAGIMNAQSELDVLLDGMQGAATVAEDDDDEKLSSDQHTLSLRNAAEARRQPVCSSTIASSMRPRWKQTWPRTKYVYVDVGIDHQETTWSDSHSRQIKAPIRAMLKVPYLPWV</sequence>
<proteinExistence type="predicted"/>
<protein>
    <submittedName>
        <fullName evidence="1 2">Uncharacterized protein</fullName>
    </submittedName>
</protein>
<dbReference type="FunCoup" id="A0A1D6JH20">
    <property type="interactions" value="473"/>
</dbReference>
<evidence type="ECO:0000313" key="3">
    <source>
        <dbReference type="Proteomes" id="UP000007305"/>
    </source>
</evidence>
<accession>A0A3L6GA72</accession>
<gene>
    <name evidence="1" type="ORF">ZEAMMB73_Zm00001d026529</name>
</gene>
<dbReference type="EnsemblPlants" id="Zm00001eb432890_T001">
    <property type="protein sequence ID" value="Zm00001eb432890_P001"/>
    <property type="gene ID" value="Zm00001eb432890"/>
</dbReference>
<reference evidence="1" key="2">
    <citation type="submission" date="2015-12" db="EMBL/GenBank/DDBJ databases">
        <title>Update maize B73 reference genome by single molecule sequencing technologies.</title>
        <authorList>
            <consortium name="Maize Genome Sequencing Project"/>
            <person name="Ware D."/>
        </authorList>
    </citation>
    <scope>NUCLEOTIDE SEQUENCE</scope>
    <source>
        <tissue evidence="1">Seedling</tissue>
    </source>
</reference>
<reference evidence="3" key="1">
    <citation type="journal article" date="2009" name="Science">
        <title>The B73 maize genome: complexity, diversity, and dynamics.</title>
        <authorList>
            <person name="Schnable P.S."/>
            <person name="Ware D."/>
            <person name="Fulton R.S."/>
            <person name="Stein J.C."/>
            <person name="Wei F."/>
            <person name="Pasternak S."/>
            <person name="Liang C."/>
            <person name="Zhang J."/>
            <person name="Fulton L."/>
            <person name="Graves T.A."/>
            <person name="Minx P."/>
            <person name="Reily A.D."/>
            <person name="Courtney L."/>
            <person name="Kruchowski S.S."/>
            <person name="Tomlinson C."/>
            <person name="Strong C."/>
            <person name="Delehaunty K."/>
            <person name="Fronick C."/>
            <person name="Courtney B."/>
            <person name="Rock S.M."/>
            <person name="Belter E."/>
            <person name="Du F."/>
            <person name="Kim K."/>
            <person name="Abbott R.M."/>
            <person name="Cotton M."/>
            <person name="Levy A."/>
            <person name="Marchetto P."/>
            <person name="Ochoa K."/>
            <person name="Jackson S.M."/>
            <person name="Gillam B."/>
            <person name="Chen W."/>
            <person name="Yan L."/>
            <person name="Higginbotham J."/>
            <person name="Cardenas M."/>
            <person name="Waligorski J."/>
            <person name="Applebaum E."/>
            <person name="Phelps L."/>
            <person name="Falcone J."/>
            <person name="Kanchi K."/>
            <person name="Thane T."/>
            <person name="Scimone A."/>
            <person name="Thane N."/>
            <person name="Henke J."/>
            <person name="Wang T."/>
            <person name="Ruppert J."/>
            <person name="Shah N."/>
            <person name="Rotter K."/>
            <person name="Hodges J."/>
            <person name="Ingenthron E."/>
            <person name="Cordes M."/>
            <person name="Kohlberg S."/>
            <person name="Sgro J."/>
            <person name="Delgado B."/>
            <person name="Mead K."/>
            <person name="Chinwalla A."/>
            <person name="Leonard S."/>
            <person name="Crouse K."/>
            <person name="Collura K."/>
            <person name="Kudrna D."/>
            <person name="Currie J."/>
            <person name="He R."/>
            <person name="Angelova A."/>
            <person name="Rajasekar S."/>
            <person name="Mueller T."/>
            <person name="Lomeli R."/>
            <person name="Scara G."/>
            <person name="Ko A."/>
            <person name="Delaney K."/>
            <person name="Wissotski M."/>
            <person name="Lopez G."/>
            <person name="Campos D."/>
            <person name="Braidotti M."/>
            <person name="Ashley E."/>
            <person name="Golser W."/>
            <person name="Kim H."/>
            <person name="Lee S."/>
            <person name="Lin J."/>
            <person name="Dujmic Z."/>
            <person name="Kim W."/>
            <person name="Talag J."/>
            <person name="Zuccolo A."/>
            <person name="Fan C."/>
            <person name="Sebastian A."/>
            <person name="Kramer M."/>
            <person name="Spiegel L."/>
            <person name="Nascimento L."/>
            <person name="Zutavern T."/>
            <person name="Miller B."/>
            <person name="Ambroise C."/>
            <person name="Muller S."/>
            <person name="Spooner W."/>
            <person name="Narechania A."/>
            <person name="Ren L."/>
            <person name="Wei S."/>
            <person name="Kumari S."/>
            <person name="Faga B."/>
            <person name="Levy M.J."/>
            <person name="McMahan L."/>
            <person name="Van Buren P."/>
            <person name="Vaughn M.W."/>
            <person name="Ying K."/>
            <person name="Yeh C.-T."/>
            <person name="Emrich S.J."/>
            <person name="Jia Y."/>
            <person name="Kalyanaraman A."/>
            <person name="Hsia A.-P."/>
            <person name="Barbazuk W.B."/>
            <person name="Baucom R.S."/>
            <person name="Brutnell T.P."/>
            <person name="Carpita N.C."/>
            <person name="Chaparro C."/>
            <person name="Chia J.-M."/>
            <person name="Deragon J.-M."/>
            <person name="Estill J.C."/>
            <person name="Fu Y."/>
            <person name="Jeddeloh J.A."/>
            <person name="Han Y."/>
            <person name="Lee H."/>
            <person name="Li P."/>
            <person name="Lisch D.R."/>
            <person name="Liu S."/>
            <person name="Liu Z."/>
            <person name="Nagel D.H."/>
            <person name="McCann M.C."/>
            <person name="SanMiguel P."/>
            <person name="Myers A.M."/>
            <person name="Nettleton D."/>
            <person name="Nguyen J."/>
            <person name="Penning B.W."/>
            <person name="Ponnala L."/>
            <person name="Schneider K.L."/>
            <person name="Schwartz D.C."/>
            <person name="Sharma A."/>
            <person name="Soderlund C."/>
            <person name="Springer N.M."/>
            <person name="Sun Q."/>
            <person name="Wang H."/>
            <person name="Waterman M."/>
            <person name="Westerman R."/>
            <person name="Wolfgruber T.K."/>
            <person name="Yang L."/>
            <person name="Yu Y."/>
            <person name="Zhang L."/>
            <person name="Zhou S."/>
            <person name="Zhu Q."/>
            <person name="Bennetzen J.L."/>
            <person name="Dawe R.K."/>
            <person name="Jiang J."/>
            <person name="Jiang N."/>
            <person name="Presting G.G."/>
            <person name="Wessler S.R."/>
            <person name="Aluru S."/>
            <person name="Martienssen R.A."/>
            <person name="Clifton S.W."/>
            <person name="McCombie W.R."/>
            <person name="Wing R.A."/>
            <person name="Wilson R.K."/>
        </authorList>
    </citation>
    <scope>NUCLEOTIDE SEQUENCE [LARGE SCALE GENOMIC DNA]</scope>
    <source>
        <strain evidence="3">cv. B73</strain>
    </source>
</reference>
<evidence type="ECO:0000313" key="2">
    <source>
        <dbReference type="EnsemblPlants" id="Zm00001eb432890_P001"/>
    </source>
</evidence>
<dbReference type="EMBL" id="CM000786">
    <property type="protein sequence ID" value="AQK46950.1"/>
    <property type="molecule type" value="Genomic_DNA"/>
</dbReference>
<reference evidence="2" key="3">
    <citation type="submission" date="2019-07" db="EMBL/GenBank/DDBJ databases">
        <authorList>
            <person name="Seetharam A."/>
            <person name="Woodhouse M."/>
            <person name="Cannon E."/>
        </authorList>
    </citation>
    <scope>NUCLEOTIDE SEQUENCE [LARGE SCALE GENOMIC DNA]</scope>
    <source>
        <strain evidence="2">cv. B73</strain>
    </source>
</reference>
<accession>A0A1D6JH20</accession>
<name>A0A1D6JH20_MAIZE</name>
<reference evidence="2" key="4">
    <citation type="submission" date="2021-05" db="UniProtKB">
        <authorList>
            <consortium name="EnsemblPlants"/>
        </authorList>
    </citation>
    <scope>IDENTIFICATION</scope>
    <source>
        <strain evidence="2">cv. B73</strain>
    </source>
</reference>
<organism evidence="1">
    <name type="scientific">Zea mays</name>
    <name type="common">Maize</name>
    <dbReference type="NCBI Taxonomy" id="4577"/>
    <lineage>
        <taxon>Eukaryota</taxon>
        <taxon>Viridiplantae</taxon>
        <taxon>Streptophyta</taxon>
        <taxon>Embryophyta</taxon>
        <taxon>Tracheophyta</taxon>
        <taxon>Spermatophyta</taxon>
        <taxon>Magnoliopsida</taxon>
        <taxon>Liliopsida</taxon>
        <taxon>Poales</taxon>
        <taxon>Poaceae</taxon>
        <taxon>PACMAD clade</taxon>
        <taxon>Panicoideae</taxon>
        <taxon>Andropogonodae</taxon>
        <taxon>Andropogoneae</taxon>
        <taxon>Tripsacinae</taxon>
        <taxon>Zea</taxon>
    </lineage>
</organism>